<organism evidence="8 9">
    <name type="scientific">Leptotrombidium deliense</name>
    <dbReference type="NCBI Taxonomy" id="299467"/>
    <lineage>
        <taxon>Eukaryota</taxon>
        <taxon>Metazoa</taxon>
        <taxon>Ecdysozoa</taxon>
        <taxon>Arthropoda</taxon>
        <taxon>Chelicerata</taxon>
        <taxon>Arachnida</taxon>
        <taxon>Acari</taxon>
        <taxon>Acariformes</taxon>
        <taxon>Trombidiformes</taxon>
        <taxon>Prostigmata</taxon>
        <taxon>Anystina</taxon>
        <taxon>Parasitengona</taxon>
        <taxon>Trombiculoidea</taxon>
        <taxon>Trombiculidae</taxon>
        <taxon>Leptotrombidium</taxon>
    </lineage>
</organism>
<evidence type="ECO:0000256" key="4">
    <source>
        <dbReference type="ARBA" id="ARBA00023125"/>
    </source>
</evidence>
<evidence type="ECO:0000256" key="5">
    <source>
        <dbReference type="PROSITE-ProRule" id="PRU00309"/>
    </source>
</evidence>
<keyword evidence="2 5" id="KW-0863">Zinc-finger</keyword>
<evidence type="ECO:0000313" key="9">
    <source>
        <dbReference type="Proteomes" id="UP000288716"/>
    </source>
</evidence>
<evidence type="ECO:0000256" key="6">
    <source>
        <dbReference type="SAM" id="MobiDB-lite"/>
    </source>
</evidence>
<protein>
    <recommendedName>
        <fullName evidence="7">THAP-type domain-containing protein</fullName>
    </recommendedName>
</protein>
<keyword evidence="4 5" id="KW-0238">DNA-binding</keyword>
<name>A0A443SS00_9ACAR</name>
<dbReference type="GO" id="GO:0003677">
    <property type="term" value="F:DNA binding"/>
    <property type="evidence" value="ECO:0007669"/>
    <property type="project" value="UniProtKB-UniRule"/>
</dbReference>
<evidence type="ECO:0000313" key="8">
    <source>
        <dbReference type="EMBL" id="RWS30279.1"/>
    </source>
</evidence>
<dbReference type="SMART" id="SM00980">
    <property type="entry name" value="THAP"/>
    <property type="match status" value="1"/>
</dbReference>
<dbReference type="EMBL" id="NCKV01000567">
    <property type="protein sequence ID" value="RWS30279.1"/>
    <property type="molecule type" value="Genomic_DNA"/>
</dbReference>
<dbReference type="SUPFAM" id="SSF57716">
    <property type="entry name" value="Glucocorticoid receptor-like (DNA-binding domain)"/>
    <property type="match status" value="1"/>
</dbReference>
<keyword evidence="1" id="KW-0479">Metal-binding</keyword>
<dbReference type="PROSITE" id="PS50950">
    <property type="entry name" value="ZF_THAP"/>
    <property type="match status" value="1"/>
</dbReference>
<evidence type="ECO:0000256" key="1">
    <source>
        <dbReference type="ARBA" id="ARBA00022723"/>
    </source>
</evidence>
<accession>A0A443SS00</accession>
<keyword evidence="9" id="KW-1185">Reference proteome</keyword>
<sequence>MVLKRCAYGSCANDSSFTNKEKMKGVVFIRFPNAKLNEAKCKRWVDACNRQDFSVNDVNEDTYICSKHFVGGNGPTLLNPDPVSSAVVVSVTSQKLVDKTGKRSTVEKNARCFKKIKESCDIIVDKQIIQISNNLESTRNNVCFKKSAILDEDTSSCEKNIDLKLSKNVNPSLNSDALVFSHQDCRQESVENSSSVPFTMQSGASCQLVLSKLEESPNSNGVPILIKVLPSNSTNILPSAAVAVIPVKSKKVWMEKLNSSEFCFKWACLGLSVEFNGNWIFTSINGSLAEKQLKLSSYGECEVKVLGNSLSPDHLFFDDVASELNDERDFHCLMSKFARWKVCAGNDIVDNVFKDTVIAVRAFVCNLTQTLRSKYCELLVNGNGPIRCKECKMLLNRIRRLKYQKRRECDDKNFTDISENEQSQHSTSDHEIPFPAENDSKQPFLKDNVHVSMNNYSNDKLSLSLEDRSDDDAVPADFFSKNISRLITTSEGCK</sequence>
<proteinExistence type="predicted"/>
<dbReference type="GO" id="GO:0008270">
    <property type="term" value="F:zinc ion binding"/>
    <property type="evidence" value="ECO:0007669"/>
    <property type="project" value="UniProtKB-KW"/>
</dbReference>
<evidence type="ECO:0000259" key="7">
    <source>
        <dbReference type="PROSITE" id="PS50950"/>
    </source>
</evidence>
<feature type="compositionally biased region" description="Polar residues" evidence="6">
    <location>
        <begin position="415"/>
        <end position="426"/>
    </location>
</feature>
<dbReference type="Pfam" id="PF05485">
    <property type="entry name" value="THAP"/>
    <property type="match status" value="1"/>
</dbReference>
<gene>
    <name evidence="8" type="ORF">B4U80_10156</name>
</gene>
<feature type="region of interest" description="Disordered" evidence="6">
    <location>
        <begin position="414"/>
        <end position="442"/>
    </location>
</feature>
<dbReference type="Proteomes" id="UP000288716">
    <property type="component" value="Unassembled WGS sequence"/>
</dbReference>
<evidence type="ECO:0000256" key="3">
    <source>
        <dbReference type="ARBA" id="ARBA00022833"/>
    </source>
</evidence>
<dbReference type="OrthoDB" id="6510263at2759"/>
<feature type="domain" description="THAP-type" evidence="7">
    <location>
        <begin position="1"/>
        <end position="87"/>
    </location>
</feature>
<dbReference type="VEuPathDB" id="VectorBase:LDEU001761"/>
<dbReference type="InterPro" id="IPR006612">
    <property type="entry name" value="THAP_Znf"/>
</dbReference>
<comment type="caution">
    <text evidence="8">The sequence shown here is derived from an EMBL/GenBank/DDBJ whole genome shotgun (WGS) entry which is preliminary data.</text>
</comment>
<reference evidence="8 9" key="1">
    <citation type="journal article" date="2018" name="Gigascience">
        <title>Genomes of trombidid mites reveal novel predicted allergens and laterally-transferred genes associated with secondary metabolism.</title>
        <authorList>
            <person name="Dong X."/>
            <person name="Chaisiri K."/>
            <person name="Xia D."/>
            <person name="Armstrong S.D."/>
            <person name="Fang Y."/>
            <person name="Donnelly M.J."/>
            <person name="Kadowaki T."/>
            <person name="McGarry J.W."/>
            <person name="Darby A.C."/>
            <person name="Makepeace B.L."/>
        </authorList>
    </citation>
    <scope>NUCLEOTIDE SEQUENCE [LARGE SCALE GENOMIC DNA]</scope>
    <source>
        <strain evidence="8">UoL-UT</strain>
    </source>
</reference>
<keyword evidence="3" id="KW-0862">Zinc</keyword>
<dbReference type="STRING" id="299467.A0A443SS00"/>
<evidence type="ECO:0000256" key="2">
    <source>
        <dbReference type="ARBA" id="ARBA00022771"/>
    </source>
</evidence>
<dbReference type="AlphaFoldDB" id="A0A443SS00"/>